<evidence type="ECO:0000259" key="4">
    <source>
        <dbReference type="Pfam" id="PF02223"/>
    </source>
</evidence>
<comment type="caution">
    <text evidence="5">The sequence shown here is derived from an EMBL/GenBank/DDBJ whole genome shotgun (WGS) entry which is preliminary data.</text>
</comment>
<name>A0A0G1LSV1_9BACT</name>
<dbReference type="SUPFAM" id="SSF52540">
    <property type="entry name" value="P-loop containing nucleoside triphosphate hydrolases"/>
    <property type="match status" value="1"/>
</dbReference>
<organism evidence="5 6">
    <name type="scientific">Candidatus Giovannonibacteria bacterium GW2011_GWA2_44_26</name>
    <dbReference type="NCBI Taxonomy" id="1618648"/>
    <lineage>
        <taxon>Bacteria</taxon>
        <taxon>Candidatus Giovannoniibacteriota</taxon>
    </lineage>
</organism>
<dbReference type="GO" id="GO:0006227">
    <property type="term" value="P:dUDP biosynthetic process"/>
    <property type="evidence" value="ECO:0007669"/>
    <property type="project" value="TreeGrafter"/>
</dbReference>
<evidence type="ECO:0000256" key="3">
    <source>
        <dbReference type="ARBA" id="ARBA00022840"/>
    </source>
</evidence>
<dbReference type="PANTHER" id="PTHR10344:SF4">
    <property type="entry name" value="UMP-CMP KINASE 2, MITOCHONDRIAL"/>
    <property type="match status" value="1"/>
</dbReference>
<evidence type="ECO:0000313" key="6">
    <source>
        <dbReference type="Proteomes" id="UP000033945"/>
    </source>
</evidence>
<dbReference type="InterPro" id="IPR039430">
    <property type="entry name" value="Thymidylate_kin-like_dom"/>
</dbReference>
<dbReference type="GO" id="GO:0004798">
    <property type="term" value="F:dTMP kinase activity"/>
    <property type="evidence" value="ECO:0007669"/>
    <property type="project" value="TreeGrafter"/>
</dbReference>
<dbReference type="GO" id="GO:0006233">
    <property type="term" value="P:dTDP biosynthetic process"/>
    <property type="evidence" value="ECO:0007669"/>
    <property type="project" value="TreeGrafter"/>
</dbReference>
<feature type="domain" description="Thymidylate kinase-like" evidence="4">
    <location>
        <begin position="10"/>
        <end position="154"/>
    </location>
</feature>
<evidence type="ECO:0000313" key="5">
    <source>
        <dbReference type="EMBL" id="KKT62794.1"/>
    </source>
</evidence>
<reference evidence="5 6" key="1">
    <citation type="journal article" date="2015" name="Nature">
        <title>rRNA introns, odd ribosomes, and small enigmatic genomes across a large radiation of phyla.</title>
        <authorList>
            <person name="Brown C.T."/>
            <person name="Hug L.A."/>
            <person name="Thomas B.C."/>
            <person name="Sharon I."/>
            <person name="Castelle C.J."/>
            <person name="Singh A."/>
            <person name="Wilkins M.J."/>
            <person name="Williams K.H."/>
            <person name="Banfield J.F."/>
        </authorList>
    </citation>
    <scope>NUCLEOTIDE SEQUENCE [LARGE SCALE GENOMIC DNA]</scope>
</reference>
<keyword evidence="2" id="KW-0547">Nucleotide-binding</keyword>
<accession>A0A0G1LSV1</accession>
<proteinExistence type="inferred from homology"/>
<dbReference type="GO" id="GO:0004550">
    <property type="term" value="F:nucleoside diphosphate kinase activity"/>
    <property type="evidence" value="ECO:0007669"/>
    <property type="project" value="TreeGrafter"/>
</dbReference>
<gene>
    <name evidence="5" type="ORF">UW55_C0009G0025</name>
</gene>
<protein>
    <recommendedName>
        <fullName evidence="4">Thymidylate kinase-like domain-containing protein</fullName>
    </recommendedName>
</protein>
<dbReference type="Pfam" id="PF02223">
    <property type="entry name" value="Thymidylate_kin"/>
    <property type="match status" value="1"/>
</dbReference>
<sequence>MKPKYVFISIDGVDGVGKTTVAKLLAADGSFQYHKSPTGPFAQLRKEVDAHATPLERYCFYRLATQFDSVQINKALEINSVVCDRFIASTAAYHIAMDARIRVIHSDAELLKPHFAFLLGARSEVRDKRILERAKVLSDVKLEGNSTLLDHIAEIFMSFGLTYIDTSDITAEEVATAIKRIVAQGGIS</sequence>
<dbReference type="Gene3D" id="3.40.50.300">
    <property type="entry name" value="P-loop containing nucleotide triphosphate hydrolases"/>
    <property type="match status" value="1"/>
</dbReference>
<dbReference type="Proteomes" id="UP000033945">
    <property type="component" value="Unassembled WGS sequence"/>
</dbReference>
<dbReference type="GO" id="GO:0006235">
    <property type="term" value="P:dTTP biosynthetic process"/>
    <property type="evidence" value="ECO:0007669"/>
    <property type="project" value="TreeGrafter"/>
</dbReference>
<dbReference type="GO" id="GO:0005737">
    <property type="term" value="C:cytoplasm"/>
    <property type="evidence" value="ECO:0007669"/>
    <property type="project" value="TreeGrafter"/>
</dbReference>
<dbReference type="InterPro" id="IPR027417">
    <property type="entry name" value="P-loop_NTPase"/>
</dbReference>
<dbReference type="AlphaFoldDB" id="A0A0G1LSV1"/>
<evidence type="ECO:0000256" key="2">
    <source>
        <dbReference type="ARBA" id="ARBA00022741"/>
    </source>
</evidence>
<comment type="similarity">
    <text evidence="1">Belongs to the thymidylate kinase family.</text>
</comment>
<keyword evidence="3" id="KW-0067">ATP-binding</keyword>
<dbReference type="GO" id="GO:0005524">
    <property type="term" value="F:ATP binding"/>
    <property type="evidence" value="ECO:0007669"/>
    <property type="project" value="UniProtKB-KW"/>
</dbReference>
<dbReference type="PANTHER" id="PTHR10344">
    <property type="entry name" value="THYMIDYLATE KINASE"/>
    <property type="match status" value="1"/>
</dbReference>
<evidence type="ECO:0000256" key="1">
    <source>
        <dbReference type="ARBA" id="ARBA00009776"/>
    </source>
</evidence>
<dbReference type="EMBL" id="LCIT01000009">
    <property type="protein sequence ID" value="KKT62794.1"/>
    <property type="molecule type" value="Genomic_DNA"/>
</dbReference>